<keyword evidence="2" id="KW-1185">Reference proteome</keyword>
<dbReference type="Proteomes" id="UP001215712">
    <property type="component" value="Unassembled WGS sequence"/>
</dbReference>
<comment type="caution">
    <text evidence="1">The sequence shown here is derived from an EMBL/GenBank/DDBJ whole genome shotgun (WGS) entry which is preliminary data.</text>
</comment>
<protein>
    <submittedName>
        <fullName evidence="1">Uncharacterized protein</fullName>
    </submittedName>
</protein>
<gene>
    <name evidence="1" type="ORF">N7493_007308</name>
</gene>
<reference evidence="1" key="1">
    <citation type="journal article" date="2023" name="IMA Fungus">
        <title>Comparative genomic study of the Penicillium genus elucidates a diverse pangenome and 15 lateral gene transfer events.</title>
        <authorList>
            <person name="Petersen C."/>
            <person name="Sorensen T."/>
            <person name="Nielsen M.R."/>
            <person name="Sondergaard T.E."/>
            <person name="Sorensen J.L."/>
            <person name="Fitzpatrick D.A."/>
            <person name="Frisvad J.C."/>
            <person name="Nielsen K.L."/>
        </authorList>
    </citation>
    <scope>NUCLEOTIDE SEQUENCE</scope>
    <source>
        <strain evidence="1">IBT 17514</strain>
    </source>
</reference>
<dbReference type="SUPFAM" id="SSF52540">
    <property type="entry name" value="P-loop containing nucleoside triphosphate hydrolases"/>
    <property type="match status" value="1"/>
</dbReference>
<proteinExistence type="predicted"/>
<dbReference type="InterPro" id="IPR027417">
    <property type="entry name" value="P-loop_NTPase"/>
</dbReference>
<dbReference type="Gene3D" id="3.40.50.300">
    <property type="entry name" value="P-loop containing nucleotide triphosphate hydrolases"/>
    <property type="match status" value="1"/>
</dbReference>
<organism evidence="1 2">
    <name type="scientific">Penicillium malachiteum</name>
    <dbReference type="NCBI Taxonomy" id="1324776"/>
    <lineage>
        <taxon>Eukaryota</taxon>
        <taxon>Fungi</taxon>
        <taxon>Dikarya</taxon>
        <taxon>Ascomycota</taxon>
        <taxon>Pezizomycotina</taxon>
        <taxon>Eurotiomycetes</taxon>
        <taxon>Eurotiomycetidae</taxon>
        <taxon>Eurotiales</taxon>
        <taxon>Aspergillaceae</taxon>
        <taxon>Penicillium</taxon>
    </lineage>
</organism>
<evidence type="ECO:0000313" key="2">
    <source>
        <dbReference type="Proteomes" id="UP001215712"/>
    </source>
</evidence>
<evidence type="ECO:0000313" key="1">
    <source>
        <dbReference type="EMBL" id="KAJ5719730.1"/>
    </source>
</evidence>
<sequence>MAGSPTLANAESLTEDLTSPFVKYFETQCWNKNSSTPTPPSRNIFFLIGPCGCGKSTAAQALNQQHQIPTIEGDSFHSPLAR</sequence>
<name>A0AAD6HIZ5_9EURO</name>
<dbReference type="EMBL" id="JAQJAN010000010">
    <property type="protein sequence ID" value="KAJ5719730.1"/>
    <property type="molecule type" value="Genomic_DNA"/>
</dbReference>
<dbReference type="AlphaFoldDB" id="A0AAD6HIZ5"/>
<reference evidence="1" key="2">
    <citation type="submission" date="2023-01" db="EMBL/GenBank/DDBJ databases">
        <authorList>
            <person name="Petersen C."/>
        </authorList>
    </citation>
    <scope>NUCLEOTIDE SEQUENCE</scope>
    <source>
        <strain evidence="1">IBT 17514</strain>
    </source>
</reference>
<accession>A0AAD6HIZ5</accession>